<keyword evidence="3" id="KW-1185">Reference proteome</keyword>
<protein>
    <recommendedName>
        <fullName evidence="1">DUF7673 domain-containing protein</fullName>
    </recommendedName>
</protein>
<feature type="domain" description="DUF7673" evidence="1">
    <location>
        <begin position="16"/>
        <end position="100"/>
    </location>
</feature>
<dbReference type="KEGG" id="bfz:BAU07_26390"/>
<gene>
    <name evidence="2" type="ORF">BAU07_26390</name>
</gene>
<evidence type="ECO:0000259" key="1">
    <source>
        <dbReference type="Pfam" id="PF24720"/>
    </source>
</evidence>
<dbReference type="OrthoDB" id="9796891at2"/>
<geneLocation type="plasmid" evidence="2 3">
    <name>unnamed1</name>
</geneLocation>
<organism evidence="2 3">
    <name type="scientific">Bordetella flabilis</name>
    <dbReference type="NCBI Taxonomy" id="463014"/>
    <lineage>
        <taxon>Bacteria</taxon>
        <taxon>Pseudomonadati</taxon>
        <taxon>Pseudomonadota</taxon>
        <taxon>Betaproteobacteria</taxon>
        <taxon>Burkholderiales</taxon>
        <taxon>Alcaligenaceae</taxon>
        <taxon>Bordetella</taxon>
    </lineage>
</organism>
<dbReference type="AlphaFoldDB" id="A0A193GN30"/>
<dbReference type="EMBL" id="CP016173">
    <property type="protein sequence ID" value="ANN80906.1"/>
    <property type="molecule type" value="Genomic_DNA"/>
</dbReference>
<dbReference type="Proteomes" id="UP000091926">
    <property type="component" value="Plasmid unnamed1"/>
</dbReference>
<reference evidence="2 3" key="1">
    <citation type="submission" date="2016-06" db="EMBL/GenBank/DDBJ databases">
        <title>Complete genome sequences of Bordetella bronchialis and Bordetella flabilis.</title>
        <authorList>
            <person name="LiPuma J.J."/>
            <person name="Spilker T."/>
        </authorList>
    </citation>
    <scope>NUCLEOTIDE SEQUENCE [LARGE SCALE GENOMIC DNA]</scope>
    <source>
        <strain evidence="2 3">AU10664</strain>
        <plasmid evidence="2 3">unnamed1</plasmid>
    </source>
</reference>
<keyword evidence="2" id="KW-0614">Plasmid</keyword>
<dbReference type="InterPro" id="IPR056090">
    <property type="entry name" value="DUF7673"/>
</dbReference>
<dbReference type="Pfam" id="PF24720">
    <property type="entry name" value="DUF7673"/>
    <property type="match status" value="1"/>
</dbReference>
<evidence type="ECO:0000313" key="3">
    <source>
        <dbReference type="Proteomes" id="UP000091926"/>
    </source>
</evidence>
<accession>A0A193GN30</accession>
<name>A0A193GN30_9BORD</name>
<evidence type="ECO:0000313" key="2">
    <source>
        <dbReference type="EMBL" id="ANN80906.1"/>
    </source>
</evidence>
<sequence>MRAAYDETPPTEEERTALLRLVKHAQGNTGQSRRVADFLLAWWDAGRCGGFDMTNLWGIDRAIARDIVTVFGLIARLAKYPDHIDQALEAEFQAISKTWGPDA</sequence>
<proteinExistence type="predicted"/>